<sequence>MNVCDDELTKERHHCIHCLQASFNWLPASAAKGRNGAAYTGCSSTGCALRNGSKGCCCDENDNSWEPLSSEHVQLLEAFYAHQICDWKSDAEYLSDSFVVDFHSRLDRAYTKIKAATHNSHVTASTTDQDTIEHALAIENLRVQIDISNSLRGIFKTLHRRDAYSSLSNGKLELKRGYPTLPPRVGPDALPQRFFLETGQVDGIKRSAPGSDGKGCGRREEAQN</sequence>
<dbReference type="Proteomes" id="UP000030766">
    <property type="component" value="Unassembled WGS sequence"/>
</dbReference>
<dbReference type="AlphaFoldDB" id="W9KPP8"/>
<dbReference type="EMBL" id="JH717897">
    <property type="protein sequence ID" value="EWZ46381.1"/>
    <property type="molecule type" value="Genomic_DNA"/>
</dbReference>
<dbReference type="HOGENOM" id="CLU_107669_0_0_1"/>
<feature type="region of interest" description="Disordered" evidence="1">
    <location>
        <begin position="201"/>
        <end position="224"/>
    </location>
</feature>
<evidence type="ECO:0000256" key="1">
    <source>
        <dbReference type="SAM" id="MobiDB-lite"/>
    </source>
</evidence>
<protein>
    <submittedName>
        <fullName evidence="2">Uncharacterized protein</fullName>
    </submittedName>
</protein>
<evidence type="ECO:0000313" key="2">
    <source>
        <dbReference type="EMBL" id="EWZ46381.1"/>
    </source>
</evidence>
<reference evidence="2" key="2">
    <citation type="submission" date="2012-06" db="EMBL/GenBank/DDBJ databases">
        <title>Annotation of the Genome Sequence of Fusarium oxysporum Fo47.</title>
        <authorList>
            <consortium name="The Broad Institute Genomics Platform"/>
            <person name="Ma L.-J."/>
            <person name="Corby-Kistler H."/>
            <person name="Broz K."/>
            <person name="Gale L.R."/>
            <person name="Jonkers W."/>
            <person name="O'Donnell K."/>
            <person name="Ploetz R."/>
            <person name="Steinberg C."/>
            <person name="Schwartz D.C."/>
            <person name="VanEtten H."/>
            <person name="Zhou S."/>
            <person name="Young S.K."/>
            <person name="Zeng Q."/>
            <person name="Gargeya S."/>
            <person name="Fitzgerald M."/>
            <person name="Abouelleil A."/>
            <person name="Alvarado L."/>
            <person name="Chapman S.B."/>
            <person name="Gainer-Dewar J."/>
            <person name="Goldberg J."/>
            <person name="Griggs A."/>
            <person name="Gujja S."/>
            <person name="Hansen M."/>
            <person name="Howarth C."/>
            <person name="Imamovic A."/>
            <person name="Ireland A."/>
            <person name="Larimer J."/>
            <person name="McCowan C."/>
            <person name="Murphy C."/>
            <person name="Pearson M."/>
            <person name="Poon T.W."/>
            <person name="Priest M."/>
            <person name="Roberts A."/>
            <person name="Saif S."/>
            <person name="Shea T."/>
            <person name="Sykes S."/>
            <person name="Wortman J."/>
            <person name="Nusbaum C."/>
            <person name="Birren B."/>
        </authorList>
    </citation>
    <scope>NUCLEOTIDE SEQUENCE</scope>
    <source>
        <strain evidence="2">Fo47</strain>
    </source>
</reference>
<dbReference type="VEuPathDB" id="FungiDB:FOZG_02531"/>
<proteinExistence type="predicted"/>
<gene>
    <name evidence="2" type="ORF">FOZG_02531</name>
</gene>
<feature type="compositionally biased region" description="Basic and acidic residues" evidence="1">
    <location>
        <begin position="215"/>
        <end position="224"/>
    </location>
</feature>
<name>W9KPP8_FUSOX</name>
<organism evidence="2">
    <name type="scientific">Fusarium oxysporum Fo47</name>
    <dbReference type="NCBI Taxonomy" id="660027"/>
    <lineage>
        <taxon>Eukaryota</taxon>
        <taxon>Fungi</taxon>
        <taxon>Dikarya</taxon>
        <taxon>Ascomycota</taxon>
        <taxon>Pezizomycotina</taxon>
        <taxon>Sordariomycetes</taxon>
        <taxon>Hypocreomycetidae</taxon>
        <taxon>Hypocreales</taxon>
        <taxon>Nectriaceae</taxon>
        <taxon>Fusarium</taxon>
        <taxon>Fusarium oxysporum species complex</taxon>
    </lineage>
</organism>
<reference evidence="2" key="1">
    <citation type="submission" date="2011-06" db="EMBL/GenBank/DDBJ databases">
        <title>The Genome Sequence of Fusarium oxysporum Fo47.</title>
        <authorList>
            <consortium name="The Broad Institute Genome Sequencing Platform"/>
            <person name="Ma L.-J."/>
            <person name="Gale L.R."/>
            <person name="Schwartz D.C."/>
            <person name="Zhou S."/>
            <person name="Corby-Kistler H."/>
            <person name="Young S.K."/>
            <person name="Zeng Q."/>
            <person name="Gargeya S."/>
            <person name="Fitzgerald M."/>
            <person name="Haas B."/>
            <person name="Abouelleil A."/>
            <person name="Alvarado L."/>
            <person name="Arachchi H.M."/>
            <person name="Berlin A."/>
            <person name="Brown A."/>
            <person name="Chapman S.B."/>
            <person name="Chen Z."/>
            <person name="Dunbar C."/>
            <person name="Freedman E."/>
            <person name="Gearin G."/>
            <person name="Gellesch M."/>
            <person name="Goldberg J."/>
            <person name="Griggs A."/>
            <person name="Gujja S."/>
            <person name="Heiman D."/>
            <person name="Howarth C."/>
            <person name="Larson L."/>
            <person name="Lui A."/>
            <person name="MacDonald P.J.P."/>
            <person name="Mehta T."/>
            <person name="Montmayeur A."/>
            <person name="Murphy C."/>
            <person name="Neiman D."/>
            <person name="Pearson M."/>
            <person name="Priest M."/>
            <person name="Roberts A."/>
            <person name="Saif S."/>
            <person name="Shea T."/>
            <person name="Shenoy N."/>
            <person name="Sisk P."/>
            <person name="Stolte C."/>
            <person name="Sykes S."/>
            <person name="Wortman J."/>
            <person name="Nusbaum C."/>
            <person name="Birren B."/>
        </authorList>
    </citation>
    <scope>NUCLEOTIDE SEQUENCE [LARGE SCALE GENOMIC DNA]</scope>
    <source>
        <strain evidence="2">Fo47</strain>
    </source>
</reference>
<accession>W9KPP8</accession>